<dbReference type="AlphaFoldDB" id="A0A7G9T9E6"/>
<sequence>MAQATLLLPARTRLVGLALPDDVARALGRSDRSDTDAGERAQLRRQFQLVPDHWPIAALTRQRDAGDAAGARWLRADPVRVSPDMTGARMLAHGESLGLSAEDAANLLPALKPLFGDAGMPLDAPHPARWYLRLPLEAQLPEFAPVDDVLGDDLFAHLPHGDAGRRWRALLSEAQVLLHNHPWNAQRVSQGKPPVNSLWFWGAGALPDFVRTGFRQVKGNDVLLQALAQAAGVDASHAGGEGGVDALIDLRHLRNLDLLCRDALRPLLEALKKGELDTLTLDFEDGGLFALRREQRWRFWRRPLPRLDAGRPDHVPA</sequence>
<name>A0A7G9T9E6_PSEMX</name>
<gene>
    <name evidence="1" type="ORF">IAE60_12290</name>
</gene>
<evidence type="ECO:0000313" key="1">
    <source>
        <dbReference type="EMBL" id="QNN76721.1"/>
    </source>
</evidence>
<reference evidence="1 2" key="1">
    <citation type="submission" date="2020-08" db="EMBL/GenBank/DDBJ databases">
        <title>Streptomycin Non-resistant strain, P. mexicana.</title>
        <authorList>
            <person name="Ganesh-Kumar S."/>
            <person name="Zhe T."/>
            <person name="Yu Z."/>
            <person name="Min Y."/>
        </authorList>
    </citation>
    <scope>NUCLEOTIDE SEQUENCE [LARGE SCALE GENOMIC DNA]</scope>
    <source>
        <strain evidence="1 2">GTZY2</strain>
    </source>
</reference>
<proteinExistence type="predicted"/>
<accession>A0A7G9T9E6</accession>
<dbReference type="PIRSF" id="PIRSF015283">
    <property type="entry name" value="Regulatory_RpfE"/>
    <property type="match status" value="1"/>
</dbReference>
<dbReference type="RefSeq" id="WP_162109306.1">
    <property type="nucleotide sequence ID" value="NZ_CP060731.1"/>
</dbReference>
<dbReference type="EMBL" id="CP060731">
    <property type="protein sequence ID" value="QNN76721.1"/>
    <property type="molecule type" value="Genomic_DNA"/>
</dbReference>
<evidence type="ECO:0000313" key="2">
    <source>
        <dbReference type="Proteomes" id="UP000515838"/>
    </source>
</evidence>
<dbReference type="OrthoDB" id="5295974at2"/>
<dbReference type="GeneID" id="81471758"/>
<organism evidence="1 2">
    <name type="scientific">Pseudoxanthomonas mexicana</name>
    <dbReference type="NCBI Taxonomy" id="128785"/>
    <lineage>
        <taxon>Bacteria</taxon>
        <taxon>Pseudomonadati</taxon>
        <taxon>Pseudomonadota</taxon>
        <taxon>Gammaproteobacteria</taxon>
        <taxon>Lysobacterales</taxon>
        <taxon>Lysobacteraceae</taxon>
        <taxon>Pseudoxanthomonas</taxon>
    </lineage>
</organism>
<dbReference type="Proteomes" id="UP000515838">
    <property type="component" value="Chromosome"/>
</dbReference>
<dbReference type="InterPro" id="IPR016631">
    <property type="entry name" value="Regulatory_RpfE"/>
</dbReference>
<protein>
    <submittedName>
        <fullName evidence="1">Phosphoglycerate mutase</fullName>
    </submittedName>
</protein>